<keyword evidence="2" id="KW-0169">Cobalamin biosynthesis</keyword>
<evidence type="ECO:0000256" key="2">
    <source>
        <dbReference type="ARBA" id="ARBA00022573"/>
    </source>
</evidence>
<dbReference type="AlphaFoldDB" id="A0A1M4S996"/>
<evidence type="ECO:0000256" key="3">
    <source>
        <dbReference type="ARBA" id="ARBA00023002"/>
    </source>
</evidence>
<dbReference type="Pfam" id="PF02571">
    <property type="entry name" value="CbiJ"/>
    <property type="match status" value="1"/>
</dbReference>
<accession>A0A1M4S996</accession>
<dbReference type="RefSeq" id="WP_073247582.1">
    <property type="nucleotide sequence ID" value="NZ_FQVG01000001.1"/>
</dbReference>
<sequence>MIWVIGGTYETRILLDKLKQDYILTVATLDGKREYEEYNPIVLKLDFNDMLKFIDKYNIHTVVDISHPYAVNVSKNAREACKLKNVLYLRYERERVDLTDCIVFKDYSECNDYIKTKKGNFLFTIGSRNIHIFEGERGDRRYIYRILPSVESINECLNNNIDIDRIIALKGPFSVEFNMAILKEYKIDYIVMKNSGVFGGTVEKIKAAKNLGVVPLVIDREENKGLNIDEILNILNSGAIL</sequence>
<protein>
    <submittedName>
        <fullName evidence="4">Precorrin-6A/cobalt-precorrin-6A reductase</fullName>
    </submittedName>
</protein>
<reference evidence="5" key="1">
    <citation type="submission" date="2016-11" db="EMBL/GenBank/DDBJ databases">
        <authorList>
            <person name="Varghese N."/>
            <person name="Submissions S."/>
        </authorList>
    </citation>
    <scope>NUCLEOTIDE SEQUENCE [LARGE SCALE GENOMIC DNA]</scope>
    <source>
        <strain evidence="5">DSM 10124</strain>
    </source>
</reference>
<name>A0A1M4S996_9CLOT</name>
<organism evidence="4 5">
    <name type="scientific">Caloramator proteoclasticus DSM 10124</name>
    <dbReference type="NCBI Taxonomy" id="1121262"/>
    <lineage>
        <taxon>Bacteria</taxon>
        <taxon>Bacillati</taxon>
        <taxon>Bacillota</taxon>
        <taxon>Clostridia</taxon>
        <taxon>Eubacteriales</taxon>
        <taxon>Clostridiaceae</taxon>
        <taxon>Caloramator</taxon>
    </lineage>
</organism>
<dbReference type="NCBIfam" id="TIGR00715">
    <property type="entry name" value="precor6x_red"/>
    <property type="match status" value="1"/>
</dbReference>
<dbReference type="PANTHER" id="PTHR36925">
    <property type="entry name" value="COBALT-PRECORRIN-6A REDUCTASE"/>
    <property type="match status" value="1"/>
</dbReference>
<keyword evidence="3" id="KW-0560">Oxidoreductase</keyword>
<evidence type="ECO:0000313" key="5">
    <source>
        <dbReference type="Proteomes" id="UP000184423"/>
    </source>
</evidence>
<dbReference type="GO" id="GO:0009236">
    <property type="term" value="P:cobalamin biosynthetic process"/>
    <property type="evidence" value="ECO:0007669"/>
    <property type="project" value="UniProtKB-UniPathway"/>
</dbReference>
<dbReference type="PROSITE" id="PS51014">
    <property type="entry name" value="COBK_CBIJ"/>
    <property type="match status" value="1"/>
</dbReference>
<gene>
    <name evidence="4" type="ORF">SAMN02746091_00072</name>
</gene>
<evidence type="ECO:0000313" key="4">
    <source>
        <dbReference type="EMBL" id="SHE28776.1"/>
    </source>
</evidence>
<dbReference type="EMBL" id="FQVG01000001">
    <property type="protein sequence ID" value="SHE28776.1"/>
    <property type="molecule type" value="Genomic_DNA"/>
</dbReference>
<proteinExistence type="predicted"/>
<comment type="pathway">
    <text evidence="1">Cofactor biosynthesis; adenosylcobalamin biosynthesis.</text>
</comment>
<dbReference type="InterPro" id="IPR003723">
    <property type="entry name" value="Precorrin-6x_reduct"/>
</dbReference>
<dbReference type="UniPathway" id="UPA00148"/>
<dbReference type="GO" id="GO:0016994">
    <property type="term" value="F:precorrin-6A reductase activity"/>
    <property type="evidence" value="ECO:0007669"/>
    <property type="project" value="InterPro"/>
</dbReference>
<dbReference type="PANTHER" id="PTHR36925:SF1">
    <property type="entry name" value="COBALT-PRECORRIN-6A REDUCTASE"/>
    <property type="match status" value="1"/>
</dbReference>
<evidence type="ECO:0000256" key="1">
    <source>
        <dbReference type="ARBA" id="ARBA00004953"/>
    </source>
</evidence>
<keyword evidence="5" id="KW-1185">Reference proteome</keyword>
<dbReference type="Proteomes" id="UP000184423">
    <property type="component" value="Unassembled WGS sequence"/>
</dbReference>